<gene>
    <name evidence="2" type="ORF">LVIROSA_LOCUS26292</name>
</gene>
<organism evidence="2 3">
    <name type="scientific">Lactuca virosa</name>
    <dbReference type="NCBI Taxonomy" id="75947"/>
    <lineage>
        <taxon>Eukaryota</taxon>
        <taxon>Viridiplantae</taxon>
        <taxon>Streptophyta</taxon>
        <taxon>Embryophyta</taxon>
        <taxon>Tracheophyta</taxon>
        <taxon>Spermatophyta</taxon>
        <taxon>Magnoliopsida</taxon>
        <taxon>eudicotyledons</taxon>
        <taxon>Gunneridae</taxon>
        <taxon>Pentapetalae</taxon>
        <taxon>asterids</taxon>
        <taxon>campanulids</taxon>
        <taxon>Asterales</taxon>
        <taxon>Asteraceae</taxon>
        <taxon>Cichorioideae</taxon>
        <taxon>Cichorieae</taxon>
        <taxon>Lactucinae</taxon>
        <taxon>Lactuca</taxon>
    </lineage>
</organism>
<evidence type="ECO:0000256" key="1">
    <source>
        <dbReference type="SAM" id="MobiDB-lite"/>
    </source>
</evidence>
<reference evidence="2 3" key="1">
    <citation type="submission" date="2022-01" db="EMBL/GenBank/DDBJ databases">
        <authorList>
            <person name="Xiong W."/>
            <person name="Schranz E."/>
        </authorList>
    </citation>
    <scope>NUCLEOTIDE SEQUENCE [LARGE SCALE GENOMIC DNA]</scope>
</reference>
<name>A0AAU9NQN1_9ASTR</name>
<evidence type="ECO:0000313" key="3">
    <source>
        <dbReference type="Proteomes" id="UP001157418"/>
    </source>
</evidence>
<keyword evidence="3" id="KW-1185">Reference proteome</keyword>
<dbReference type="AlphaFoldDB" id="A0AAU9NQN1"/>
<evidence type="ECO:0008006" key="4">
    <source>
        <dbReference type="Google" id="ProtNLM"/>
    </source>
</evidence>
<feature type="compositionally biased region" description="Basic and acidic residues" evidence="1">
    <location>
        <begin position="296"/>
        <end position="306"/>
    </location>
</feature>
<comment type="caution">
    <text evidence="2">The sequence shown here is derived from an EMBL/GenBank/DDBJ whole genome shotgun (WGS) entry which is preliminary data.</text>
</comment>
<dbReference type="Proteomes" id="UP001157418">
    <property type="component" value="Unassembled WGS sequence"/>
</dbReference>
<accession>A0AAU9NQN1</accession>
<evidence type="ECO:0000313" key="2">
    <source>
        <dbReference type="EMBL" id="CAH1440135.1"/>
    </source>
</evidence>
<sequence>MLTNSLSGLTARISIEKLVTYRKECTQGPDVPTSSKILVRNVNPEWDFRIQNVSLEFVIYNSEMEVNAPHPWTREEEITLVEAWITIVDGMVVIFLPHLICLSPGSHNNCPRNRHNRKGNCGVLGDLSFLVLMDTNQLTKEEILLLTRYYLDDFRRSEIFKRSADKFAREAKIDETQPLVGTLWEYNELCWKECRDLDYWTYFCDKKLKTLRGNTFQSNALTNTTTNQQHLSVDRSGIEVFNFPSVIFGSSRDYLLILKQYIDNYILRDVYKTLFVKEEIDAKKQDVGSSSKKRRVCSDENVKIER</sequence>
<feature type="region of interest" description="Disordered" evidence="1">
    <location>
        <begin position="286"/>
        <end position="306"/>
    </location>
</feature>
<proteinExistence type="predicted"/>
<dbReference type="EMBL" id="CAKMRJ010005412">
    <property type="protein sequence ID" value="CAH1440135.1"/>
    <property type="molecule type" value="Genomic_DNA"/>
</dbReference>
<protein>
    <recommendedName>
        <fullName evidence="4">C2 domain-containing protein</fullName>
    </recommendedName>
</protein>